<gene>
    <name evidence="1" type="ORF">F442_12660</name>
</gene>
<dbReference type="Gene3D" id="3.40.50.720">
    <property type="entry name" value="NAD(P)-binding Rossmann-like Domain"/>
    <property type="match status" value="1"/>
</dbReference>
<dbReference type="InterPro" id="IPR036291">
    <property type="entry name" value="NAD(P)-bd_dom_sf"/>
</dbReference>
<comment type="caution">
    <text evidence="1">The sequence shown here is derived from an EMBL/GenBank/DDBJ whole genome shotgun (WGS) entry which is preliminary data.</text>
</comment>
<proteinExistence type="predicted"/>
<protein>
    <recommendedName>
        <fullName evidence="3">NAD(P)-binding domain-containing protein</fullName>
    </recommendedName>
</protein>
<dbReference type="OrthoDB" id="430436at2759"/>
<organism evidence="1 2">
    <name type="scientific">Phytophthora nicotianae P10297</name>
    <dbReference type="NCBI Taxonomy" id="1317064"/>
    <lineage>
        <taxon>Eukaryota</taxon>
        <taxon>Sar</taxon>
        <taxon>Stramenopiles</taxon>
        <taxon>Oomycota</taxon>
        <taxon>Peronosporomycetes</taxon>
        <taxon>Peronosporales</taxon>
        <taxon>Peronosporaceae</taxon>
        <taxon>Phytophthora</taxon>
    </lineage>
</organism>
<evidence type="ECO:0008006" key="3">
    <source>
        <dbReference type="Google" id="ProtNLM"/>
    </source>
</evidence>
<dbReference type="Proteomes" id="UP000018948">
    <property type="component" value="Unassembled WGS sequence"/>
</dbReference>
<dbReference type="SUPFAM" id="SSF51735">
    <property type="entry name" value="NAD(P)-binding Rossmann-fold domains"/>
    <property type="match status" value="1"/>
</dbReference>
<evidence type="ECO:0000313" key="2">
    <source>
        <dbReference type="Proteomes" id="UP000018948"/>
    </source>
</evidence>
<dbReference type="AlphaFoldDB" id="W2YY19"/>
<accession>W2YY19</accession>
<reference evidence="1 2" key="1">
    <citation type="submission" date="2013-11" db="EMBL/GenBank/DDBJ databases">
        <title>The Genome Sequence of Phytophthora parasitica P10297.</title>
        <authorList>
            <consortium name="The Broad Institute Genomics Platform"/>
            <person name="Russ C."/>
            <person name="Tyler B."/>
            <person name="Panabieres F."/>
            <person name="Shan W."/>
            <person name="Tripathy S."/>
            <person name="Grunwald N."/>
            <person name="Machado M."/>
            <person name="Johnson C.S."/>
            <person name="Walker B."/>
            <person name="Young S.K."/>
            <person name="Zeng Q."/>
            <person name="Gargeya S."/>
            <person name="Fitzgerald M."/>
            <person name="Haas B."/>
            <person name="Abouelleil A."/>
            <person name="Allen A.W."/>
            <person name="Alvarado L."/>
            <person name="Arachchi H.M."/>
            <person name="Berlin A.M."/>
            <person name="Chapman S.B."/>
            <person name="Gainer-Dewar J."/>
            <person name="Goldberg J."/>
            <person name="Griggs A."/>
            <person name="Gujja S."/>
            <person name="Hansen M."/>
            <person name="Howarth C."/>
            <person name="Imamovic A."/>
            <person name="Ireland A."/>
            <person name="Larimer J."/>
            <person name="McCowan C."/>
            <person name="Murphy C."/>
            <person name="Pearson M."/>
            <person name="Poon T.W."/>
            <person name="Priest M."/>
            <person name="Roberts A."/>
            <person name="Saif S."/>
            <person name="Shea T."/>
            <person name="Sisk P."/>
            <person name="Sykes S."/>
            <person name="Wortman J."/>
            <person name="Nusbaum C."/>
            <person name="Birren B."/>
        </authorList>
    </citation>
    <scope>NUCLEOTIDE SEQUENCE [LARGE SCALE GENOMIC DNA]</scope>
    <source>
        <strain evidence="1 2">P10297</strain>
    </source>
</reference>
<sequence length="60" mass="6376">MEYVTLVQGATGAVGRALVAELVQSPSCTKVIALTRREIPDTQWGDAFPSMDVAAAQNKL</sequence>
<dbReference type="EMBL" id="ANIY01002613">
    <property type="protein sequence ID" value="ETP39918.1"/>
    <property type="molecule type" value="Genomic_DNA"/>
</dbReference>
<evidence type="ECO:0000313" key="1">
    <source>
        <dbReference type="EMBL" id="ETP39918.1"/>
    </source>
</evidence>
<name>W2YY19_PHYNI</name>